<organism evidence="3 4">
    <name type="scientific">Polarella glacialis</name>
    <name type="common">Dinoflagellate</name>
    <dbReference type="NCBI Taxonomy" id="89957"/>
    <lineage>
        <taxon>Eukaryota</taxon>
        <taxon>Sar</taxon>
        <taxon>Alveolata</taxon>
        <taxon>Dinophyceae</taxon>
        <taxon>Suessiales</taxon>
        <taxon>Suessiaceae</taxon>
        <taxon>Polarella</taxon>
    </lineage>
</organism>
<feature type="region of interest" description="Disordered" evidence="1">
    <location>
        <begin position="134"/>
        <end position="155"/>
    </location>
</feature>
<evidence type="ECO:0000313" key="4">
    <source>
        <dbReference type="Proteomes" id="UP000654075"/>
    </source>
</evidence>
<protein>
    <submittedName>
        <fullName evidence="3">Uncharacterized protein</fullName>
    </submittedName>
</protein>
<dbReference type="Proteomes" id="UP000654075">
    <property type="component" value="Unassembled WGS sequence"/>
</dbReference>
<feature type="transmembrane region" description="Helical" evidence="2">
    <location>
        <begin position="37"/>
        <end position="57"/>
    </location>
</feature>
<accession>A0A813D526</accession>
<evidence type="ECO:0000256" key="1">
    <source>
        <dbReference type="SAM" id="MobiDB-lite"/>
    </source>
</evidence>
<feature type="compositionally biased region" description="Basic and acidic residues" evidence="1">
    <location>
        <begin position="140"/>
        <end position="155"/>
    </location>
</feature>
<evidence type="ECO:0000313" key="3">
    <source>
        <dbReference type="EMBL" id="CAE8582643.1"/>
    </source>
</evidence>
<reference evidence="3" key="1">
    <citation type="submission" date="2021-02" db="EMBL/GenBank/DDBJ databases">
        <authorList>
            <person name="Dougan E. K."/>
            <person name="Rhodes N."/>
            <person name="Thang M."/>
            <person name="Chan C."/>
        </authorList>
    </citation>
    <scope>NUCLEOTIDE SEQUENCE</scope>
</reference>
<proteinExistence type="predicted"/>
<sequence>MVVYFPSNWHKHYGSGSYICGMVFVAMALRSGKLVRLAVLAVAALALKQLAFVSAPGAAAGSKLRGHEAAAVLAAGILAAAPVPALAAEQTFDGWGPPEIIAVLVPMFLVGGAYGDWESRQDSVDDVTGYGTLGKQVDGNTKDKPAYFRRSQETG</sequence>
<comment type="caution">
    <text evidence="3">The sequence shown here is derived from an EMBL/GenBank/DDBJ whole genome shotgun (WGS) entry which is preliminary data.</text>
</comment>
<dbReference type="AlphaFoldDB" id="A0A813D526"/>
<keyword evidence="2" id="KW-1133">Transmembrane helix</keyword>
<name>A0A813D526_POLGL</name>
<keyword evidence="4" id="KW-1185">Reference proteome</keyword>
<keyword evidence="2" id="KW-0812">Transmembrane</keyword>
<feature type="transmembrane region" description="Helical" evidence="2">
    <location>
        <begin position="69"/>
        <end position="88"/>
    </location>
</feature>
<feature type="transmembrane region" description="Helical" evidence="2">
    <location>
        <begin position="12"/>
        <end position="30"/>
    </location>
</feature>
<gene>
    <name evidence="3" type="ORF">PGLA1383_LOCUS1635</name>
</gene>
<evidence type="ECO:0000256" key="2">
    <source>
        <dbReference type="SAM" id="Phobius"/>
    </source>
</evidence>
<dbReference type="EMBL" id="CAJNNV010000442">
    <property type="protein sequence ID" value="CAE8582643.1"/>
    <property type="molecule type" value="Genomic_DNA"/>
</dbReference>
<feature type="transmembrane region" description="Helical" evidence="2">
    <location>
        <begin position="100"/>
        <end position="117"/>
    </location>
</feature>
<keyword evidence="2" id="KW-0472">Membrane</keyword>